<dbReference type="AlphaFoldDB" id="A6HAD2"/>
<protein>
    <submittedName>
        <fullName evidence="1">RCG62128</fullName>
    </submittedName>
</protein>
<organism evidence="1 2">
    <name type="scientific">Rattus norvegicus</name>
    <name type="common">Rat</name>
    <dbReference type="NCBI Taxonomy" id="10116"/>
    <lineage>
        <taxon>Eukaryota</taxon>
        <taxon>Metazoa</taxon>
        <taxon>Chordata</taxon>
        <taxon>Craniata</taxon>
        <taxon>Vertebrata</taxon>
        <taxon>Euteleostomi</taxon>
        <taxon>Mammalia</taxon>
        <taxon>Eutheria</taxon>
        <taxon>Euarchontoglires</taxon>
        <taxon>Glires</taxon>
        <taxon>Rodentia</taxon>
        <taxon>Myomorpha</taxon>
        <taxon>Muroidea</taxon>
        <taxon>Muridae</taxon>
        <taxon>Murinae</taxon>
        <taxon>Rattus</taxon>
    </lineage>
</organism>
<dbReference type="Proteomes" id="UP000234681">
    <property type="component" value="Chromosome 6"/>
</dbReference>
<reference evidence="2" key="1">
    <citation type="submission" date="2005-09" db="EMBL/GenBank/DDBJ databases">
        <authorList>
            <person name="Mural R.J."/>
            <person name="Li P.W."/>
            <person name="Adams M.D."/>
            <person name="Amanatides P.G."/>
            <person name="Baden-Tillson H."/>
            <person name="Barnstead M."/>
            <person name="Chin S.H."/>
            <person name="Dew I."/>
            <person name="Evans C.A."/>
            <person name="Ferriera S."/>
            <person name="Flanigan M."/>
            <person name="Fosler C."/>
            <person name="Glodek A."/>
            <person name="Gu Z."/>
            <person name="Holt R.A."/>
            <person name="Jennings D."/>
            <person name="Kraft C.L."/>
            <person name="Lu F."/>
            <person name="Nguyen T."/>
            <person name="Nusskern D.R."/>
            <person name="Pfannkoch C.M."/>
            <person name="Sitter C."/>
            <person name="Sutton G.G."/>
            <person name="Venter J.C."/>
            <person name="Wang Z."/>
            <person name="Woodage T."/>
            <person name="Zheng X.H."/>
            <person name="Zhong F."/>
        </authorList>
    </citation>
    <scope>NUCLEOTIDE SEQUENCE [LARGE SCALE GENOMIC DNA]</scope>
    <source>
        <strain>BN</strain>
        <strain evidence="2">Sprague-Dawley</strain>
    </source>
</reference>
<evidence type="ECO:0000313" key="1">
    <source>
        <dbReference type="EMBL" id="EDM02987.1"/>
    </source>
</evidence>
<accession>A6HAD2</accession>
<name>A6HAD2_RAT</name>
<dbReference type="EMBL" id="CH473947">
    <property type="protein sequence ID" value="EDM02987.1"/>
    <property type="molecule type" value="Genomic_DNA"/>
</dbReference>
<proteinExistence type="predicted"/>
<gene>
    <name evidence="1" type="ORF">rCG_62128</name>
</gene>
<sequence>MPGWRLSFRWEAGPRCRQSLVTLPHTGAQRGNHQGTALDPLKLEMRKGNRAILAQCSGTQPRQGFRRSPCLCGAKGYCWGFELVPEEEGCIWWP</sequence>
<evidence type="ECO:0000313" key="2">
    <source>
        <dbReference type="Proteomes" id="UP000234681"/>
    </source>
</evidence>